<dbReference type="SMART" id="SM00531">
    <property type="entry name" value="TFIIE"/>
    <property type="match status" value="1"/>
</dbReference>
<evidence type="ECO:0000256" key="1">
    <source>
        <dbReference type="ARBA" id="ARBA00008947"/>
    </source>
</evidence>
<feature type="domain" description="HTH TFE/IIEalpha-type" evidence="5">
    <location>
        <begin position="5"/>
        <end position="109"/>
    </location>
</feature>
<dbReference type="PANTHER" id="PTHR13097">
    <property type="entry name" value="TRANSCRIPTION INITIATION FACTOR IIE, ALPHA SUBUNIT"/>
    <property type="match status" value="1"/>
</dbReference>
<organism evidence="7">
    <name type="scientific">Dissoconium aciculare CBS 342.82</name>
    <dbReference type="NCBI Taxonomy" id="1314786"/>
    <lineage>
        <taxon>Eukaryota</taxon>
        <taxon>Fungi</taxon>
        <taxon>Dikarya</taxon>
        <taxon>Ascomycota</taxon>
        <taxon>Pezizomycotina</taxon>
        <taxon>Dothideomycetes</taxon>
        <taxon>Dothideomycetidae</taxon>
        <taxon>Mycosphaerellales</taxon>
        <taxon>Dissoconiaceae</taxon>
        <taxon>Dissoconium</taxon>
    </lineage>
</organism>
<dbReference type="SUPFAM" id="SSF57783">
    <property type="entry name" value="Zinc beta-ribbon"/>
    <property type="match status" value="1"/>
</dbReference>
<dbReference type="InterPro" id="IPR039997">
    <property type="entry name" value="TFE"/>
</dbReference>
<feature type="compositionally biased region" description="Basic and acidic residues" evidence="4">
    <location>
        <begin position="302"/>
        <end position="328"/>
    </location>
</feature>
<name>A0A6J3M5Z4_9PEZI</name>
<evidence type="ECO:0000259" key="5">
    <source>
        <dbReference type="PROSITE" id="PS51344"/>
    </source>
</evidence>
<evidence type="ECO:0000313" key="7">
    <source>
        <dbReference type="RefSeq" id="XP_033459308.1"/>
    </source>
</evidence>
<dbReference type="InterPro" id="IPR013083">
    <property type="entry name" value="Znf_RING/FYVE/PHD"/>
</dbReference>
<dbReference type="OrthoDB" id="361102at2759"/>
<dbReference type="InterPro" id="IPR002853">
    <property type="entry name" value="TFIIE_asu"/>
</dbReference>
<dbReference type="PROSITE" id="PS51344">
    <property type="entry name" value="HTH_TFE_IIE"/>
    <property type="match status" value="1"/>
</dbReference>
<evidence type="ECO:0000313" key="6">
    <source>
        <dbReference type="Proteomes" id="UP000504637"/>
    </source>
</evidence>
<comment type="similarity">
    <text evidence="1">Belongs to the TFIIE alpha subunit family.</text>
</comment>
<keyword evidence="6" id="KW-1185">Reference proteome</keyword>
<reference evidence="7" key="2">
    <citation type="submission" date="2020-04" db="EMBL/GenBank/DDBJ databases">
        <authorList>
            <consortium name="NCBI Genome Project"/>
        </authorList>
    </citation>
    <scope>NUCLEOTIDE SEQUENCE</scope>
    <source>
        <strain evidence="7">CBS 342.82</strain>
    </source>
</reference>
<dbReference type="Pfam" id="PF02002">
    <property type="entry name" value="TFIIE_alpha"/>
    <property type="match status" value="1"/>
</dbReference>
<feature type="compositionally biased region" description="Basic and acidic residues" evidence="4">
    <location>
        <begin position="345"/>
        <end position="356"/>
    </location>
</feature>
<reference evidence="7" key="3">
    <citation type="submission" date="2025-08" db="UniProtKB">
        <authorList>
            <consortium name="RefSeq"/>
        </authorList>
    </citation>
    <scope>IDENTIFICATION</scope>
    <source>
        <strain evidence="7">CBS 342.82</strain>
    </source>
</reference>
<evidence type="ECO:0000256" key="3">
    <source>
        <dbReference type="ARBA" id="ARBA00023163"/>
    </source>
</evidence>
<feature type="compositionally biased region" description="Acidic residues" evidence="4">
    <location>
        <begin position="357"/>
        <end position="373"/>
    </location>
</feature>
<keyword evidence="2" id="KW-0805">Transcription regulation</keyword>
<feature type="compositionally biased region" description="Basic and acidic residues" evidence="4">
    <location>
        <begin position="263"/>
        <end position="280"/>
    </location>
</feature>
<dbReference type="InterPro" id="IPR017919">
    <property type="entry name" value="TFIIE/TFIIEa_HTH"/>
</dbReference>
<evidence type="ECO:0000256" key="2">
    <source>
        <dbReference type="ARBA" id="ARBA00023015"/>
    </source>
</evidence>
<dbReference type="GO" id="GO:0006367">
    <property type="term" value="P:transcription initiation at RNA polymerase II promoter"/>
    <property type="evidence" value="ECO:0007669"/>
    <property type="project" value="InterPro"/>
</dbReference>
<proteinExistence type="inferred from homology"/>
<gene>
    <name evidence="7" type="ORF">K489DRAFT_358369</name>
</gene>
<dbReference type="PANTHER" id="PTHR13097:SF7">
    <property type="entry name" value="GENERAL TRANSCRIPTION FACTOR IIE SUBUNIT 1"/>
    <property type="match status" value="1"/>
</dbReference>
<dbReference type="GeneID" id="54360379"/>
<feature type="compositionally biased region" description="Acidic residues" evidence="4">
    <location>
        <begin position="391"/>
        <end position="404"/>
    </location>
</feature>
<evidence type="ECO:0000256" key="4">
    <source>
        <dbReference type="SAM" id="MobiDB-lite"/>
    </source>
</evidence>
<dbReference type="InterPro" id="IPR024550">
    <property type="entry name" value="TFIIEa/SarR/Rpc3_HTH_dom"/>
</dbReference>
<dbReference type="RefSeq" id="XP_033459308.1">
    <property type="nucleotide sequence ID" value="XM_033602579.1"/>
</dbReference>
<reference evidence="7" key="1">
    <citation type="submission" date="2020-01" db="EMBL/GenBank/DDBJ databases">
        <authorList>
            <consortium name="DOE Joint Genome Institute"/>
            <person name="Haridas S."/>
            <person name="Albert R."/>
            <person name="Binder M."/>
            <person name="Bloem J."/>
            <person name="Labutti K."/>
            <person name="Salamov A."/>
            <person name="Andreopoulos B."/>
            <person name="Baker S.E."/>
            <person name="Barry K."/>
            <person name="Bills G."/>
            <person name="Bluhm B.H."/>
            <person name="Cannon C."/>
            <person name="Castanera R."/>
            <person name="Culley D.E."/>
            <person name="Daum C."/>
            <person name="Ezra D."/>
            <person name="Gonzalez J.B."/>
            <person name="Henrissat B."/>
            <person name="Kuo A."/>
            <person name="Liang C."/>
            <person name="Lipzen A."/>
            <person name="Lutzoni F."/>
            <person name="Magnuson J."/>
            <person name="Mondo S."/>
            <person name="Nolan M."/>
            <person name="Ohm R."/>
            <person name="Pangilinan J."/>
            <person name="Park H.-J."/>
            <person name="Ramirez L."/>
            <person name="Alfaro M."/>
            <person name="Sun H."/>
            <person name="Tritt A."/>
            <person name="Yoshinaga Y."/>
            <person name="Zwiers L.-H."/>
            <person name="Turgeon B.G."/>
            <person name="Goodwin S.B."/>
            <person name="Spatafora J.W."/>
            <person name="Crous P.W."/>
            <person name="Grigoriev I.V."/>
        </authorList>
    </citation>
    <scope>NUCLEOTIDE SEQUENCE</scope>
    <source>
        <strain evidence="7">CBS 342.82</strain>
    </source>
</reference>
<dbReference type="AlphaFoldDB" id="A0A6J3M5Z4"/>
<accession>A0A6J3M5Z4</accession>
<protein>
    <recommendedName>
        <fullName evidence="5">HTH TFE/IIEalpha-type domain-containing protein</fullName>
    </recommendedName>
</protein>
<dbReference type="Proteomes" id="UP000504637">
    <property type="component" value="Unplaced"/>
</dbReference>
<dbReference type="GO" id="GO:0005673">
    <property type="term" value="C:transcription factor TFIIE complex"/>
    <property type="evidence" value="ECO:0007669"/>
    <property type="project" value="TreeGrafter"/>
</dbReference>
<dbReference type="Gene3D" id="3.30.40.10">
    <property type="entry name" value="Zinc/RING finger domain, C3HC4 (zinc finger)"/>
    <property type="match status" value="1"/>
</dbReference>
<feature type="region of interest" description="Disordered" evidence="4">
    <location>
        <begin position="263"/>
        <end position="404"/>
    </location>
</feature>
<keyword evidence="3" id="KW-0804">Transcription</keyword>
<sequence>MAELAHLLLRTVARAFYTTDHILVIDALINHSTLQDNDLSHVLSMQSKPLRKLCGRLREDGLLSVQNRAERRTDGTGGYVGGTPQAGKERVTHRDWYYLNFHKAIDSIKYRMYKLNKHIEGQGIPTTEKKDYICPRCKSQYATMEVIDNMDMATGSFICHRCGHVLEDVAQDDGANENEGMKRLNIQFDKIMKLLQQIDGTKVPENDFQTALSLQKPVTRTDTHPGARTEVVDLPNRNLQSTKGLEIKPEKISIQLQDDEDVKRENAAAEAAARREREARQNALPEWISKSTVSGDITAVGAKEEKQRREREANSGVFKEETSNEDVKPNTGEEDVMANYWAELARAKEEAAAKEREEEDEEEEDDDDDEFEDVGPLLSAMSTSNDNADAASDEDEDDVQFEDV</sequence>